<reference evidence="2" key="1">
    <citation type="submission" date="2022-11" db="UniProtKB">
        <authorList>
            <consortium name="WormBaseParasite"/>
        </authorList>
    </citation>
    <scope>IDENTIFICATION</scope>
</reference>
<proteinExistence type="predicted"/>
<organism evidence="1 2">
    <name type="scientific">Panagrolaimus sp. PS1159</name>
    <dbReference type="NCBI Taxonomy" id="55785"/>
    <lineage>
        <taxon>Eukaryota</taxon>
        <taxon>Metazoa</taxon>
        <taxon>Ecdysozoa</taxon>
        <taxon>Nematoda</taxon>
        <taxon>Chromadorea</taxon>
        <taxon>Rhabditida</taxon>
        <taxon>Tylenchina</taxon>
        <taxon>Panagrolaimomorpha</taxon>
        <taxon>Panagrolaimoidea</taxon>
        <taxon>Panagrolaimidae</taxon>
        <taxon>Panagrolaimus</taxon>
    </lineage>
</organism>
<protein>
    <submittedName>
        <fullName evidence="2">Uncharacterized protein</fullName>
    </submittedName>
</protein>
<name>A0AC35G1X5_9BILA</name>
<sequence>MEKFYEQYVIFGPKSVTFEMKKNYEKNLSLLKQFQKAGDDDKEWLKCLKQLENEEFVIANMELRLGSKESFTNKAIWKYYIE</sequence>
<dbReference type="WBParaSite" id="PS1159_v2.g22589.t1">
    <property type="protein sequence ID" value="PS1159_v2.g22589.t1"/>
    <property type="gene ID" value="PS1159_v2.g22589"/>
</dbReference>
<evidence type="ECO:0000313" key="2">
    <source>
        <dbReference type="WBParaSite" id="PS1159_v2.g22589.t1"/>
    </source>
</evidence>
<accession>A0AC35G1X5</accession>
<evidence type="ECO:0000313" key="1">
    <source>
        <dbReference type="Proteomes" id="UP000887580"/>
    </source>
</evidence>
<dbReference type="Proteomes" id="UP000887580">
    <property type="component" value="Unplaced"/>
</dbReference>